<dbReference type="PROSITE" id="PS50943">
    <property type="entry name" value="HTH_CROC1"/>
    <property type="match status" value="1"/>
</dbReference>
<proteinExistence type="predicted"/>
<dbReference type="EMBL" id="JBBEUB010000002">
    <property type="protein sequence ID" value="MEJ2902238.1"/>
    <property type="molecule type" value="Genomic_DNA"/>
</dbReference>
<protein>
    <submittedName>
        <fullName evidence="2">Helix-turn-helix transcriptional regulator</fullName>
    </submittedName>
</protein>
<organism evidence="2 3">
    <name type="scientific">Pedobacter panaciterrae</name>
    <dbReference type="NCBI Taxonomy" id="363849"/>
    <lineage>
        <taxon>Bacteria</taxon>
        <taxon>Pseudomonadati</taxon>
        <taxon>Bacteroidota</taxon>
        <taxon>Sphingobacteriia</taxon>
        <taxon>Sphingobacteriales</taxon>
        <taxon>Sphingobacteriaceae</taxon>
        <taxon>Pedobacter</taxon>
    </lineage>
</organism>
<feature type="domain" description="HTH cro/C1-type" evidence="1">
    <location>
        <begin position="35"/>
        <end position="85"/>
    </location>
</feature>
<dbReference type="RefSeq" id="WP_172662617.1">
    <property type="nucleotide sequence ID" value="NZ_CBFGNQ010000021.1"/>
</dbReference>
<dbReference type="InterPro" id="IPR010982">
    <property type="entry name" value="Lambda_DNA-bd_dom_sf"/>
</dbReference>
<dbReference type="InterPro" id="IPR001387">
    <property type="entry name" value="Cro/C1-type_HTH"/>
</dbReference>
<keyword evidence="3" id="KW-1185">Reference proteome</keyword>
<dbReference type="CDD" id="cd00093">
    <property type="entry name" value="HTH_XRE"/>
    <property type="match status" value="1"/>
</dbReference>
<evidence type="ECO:0000259" key="1">
    <source>
        <dbReference type="PROSITE" id="PS50943"/>
    </source>
</evidence>
<evidence type="ECO:0000313" key="2">
    <source>
        <dbReference type="EMBL" id="MEJ2902238.1"/>
    </source>
</evidence>
<dbReference type="Gene3D" id="1.10.260.40">
    <property type="entry name" value="lambda repressor-like DNA-binding domains"/>
    <property type="match status" value="1"/>
</dbReference>
<accession>A0ABU8NLZ6</accession>
<evidence type="ECO:0000313" key="3">
    <source>
        <dbReference type="Proteomes" id="UP001378956"/>
    </source>
</evidence>
<gene>
    <name evidence="2" type="ORF">WAE58_07370</name>
</gene>
<comment type="caution">
    <text evidence="2">The sequence shown here is derived from an EMBL/GenBank/DDBJ whole genome shotgun (WGS) entry which is preliminary data.</text>
</comment>
<reference evidence="2 3" key="1">
    <citation type="submission" date="2024-03" db="EMBL/GenBank/DDBJ databases">
        <title>Sequence of Lycoming College Course Isolates.</title>
        <authorList>
            <person name="Plotts O."/>
            <person name="Newman J."/>
        </authorList>
    </citation>
    <scope>NUCLEOTIDE SEQUENCE [LARGE SCALE GENOMIC DNA]</scope>
    <source>
        <strain evidence="2 3">CJB-3</strain>
    </source>
</reference>
<dbReference type="Pfam" id="PF01381">
    <property type="entry name" value="HTH_3"/>
    <property type="match status" value="1"/>
</dbReference>
<sequence length="85" mass="9924">MRNHRRHTKSRFLRVSIDLEEYKEQVRSIKLAKAIKNVLSLRQMSVEEFAMIMGKDKSVINKWLSGTYCFSLSTLYEISEGLGIL</sequence>
<name>A0ABU8NLZ6_9SPHI</name>
<dbReference type="SUPFAM" id="SSF47413">
    <property type="entry name" value="lambda repressor-like DNA-binding domains"/>
    <property type="match status" value="1"/>
</dbReference>
<dbReference type="Proteomes" id="UP001378956">
    <property type="component" value="Unassembled WGS sequence"/>
</dbReference>